<protein>
    <recommendedName>
        <fullName evidence="3">GIY-YIG domain-containing protein</fullName>
    </recommendedName>
</protein>
<organism evidence="1 2">
    <name type="scientific">Xenopus laevis</name>
    <name type="common">African clawed frog</name>
    <dbReference type="NCBI Taxonomy" id="8355"/>
    <lineage>
        <taxon>Eukaryota</taxon>
        <taxon>Metazoa</taxon>
        <taxon>Chordata</taxon>
        <taxon>Craniata</taxon>
        <taxon>Vertebrata</taxon>
        <taxon>Euteleostomi</taxon>
        <taxon>Amphibia</taxon>
        <taxon>Batrachia</taxon>
        <taxon>Anura</taxon>
        <taxon>Pipoidea</taxon>
        <taxon>Pipidae</taxon>
        <taxon>Xenopodinae</taxon>
        <taxon>Xenopus</taxon>
        <taxon>Xenopus</taxon>
    </lineage>
</organism>
<reference evidence="2" key="1">
    <citation type="journal article" date="2016" name="Nature">
        <title>Genome evolution in the allotetraploid frog Xenopus laevis.</title>
        <authorList>
            <person name="Session A.M."/>
            <person name="Uno Y."/>
            <person name="Kwon T."/>
            <person name="Chapman J.A."/>
            <person name="Toyoda A."/>
            <person name="Takahashi S."/>
            <person name="Fukui A."/>
            <person name="Hikosaka A."/>
            <person name="Suzuki A."/>
            <person name="Kondo M."/>
            <person name="van Heeringen S.J."/>
            <person name="Quigley I."/>
            <person name="Heinz S."/>
            <person name="Ogino H."/>
            <person name="Ochi H."/>
            <person name="Hellsten U."/>
            <person name="Lyons J.B."/>
            <person name="Simakov O."/>
            <person name="Putnam N."/>
            <person name="Stites J."/>
            <person name="Kuroki Y."/>
            <person name="Tanaka T."/>
            <person name="Michiue T."/>
            <person name="Watanabe M."/>
            <person name="Bogdanovic O."/>
            <person name="Lister R."/>
            <person name="Georgiou G."/>
            <person name="Paranjpe S.S."/>
            <person name="van Kruijsbergen I."/>
            <person name="Shu S."/>
            <person name="Carlson J."/>
            <person name="Kinoshita T."/>
            <person name="Ohta Y."/>
            <person name="Mawaribuchi S."/>
            <person name="Jenkins J."/>
            <person name="Grimwood J."/>
            <person name="Schmutz J."/>
            <person name="Mitros T."/>
            <person name="Mozaffari S.V."/>
            <person name="Suzuki Y."/>
            <person name="Haramoto Y."/>
            <person name="Yamamoto T.S."/>
            <person name="Takagi C."/>
            <person name="Heald R."/>
            <person name="Miller K."/>
            <person name="Haudenschild C."/>
            <person name="Kitzman J."/>
            <person name="Nakayama T."/>
            <person name="Izutsu Y."/>
            <person name="Robert J."/>
            <person name="Fortriede J."/>
            <person name="Burns K."/>
            <person name="Lotay V."/>
            <person name="Karimi K."/>
            <person name="Yasuoka Y."/>
            <person name="Dichmann D.S."/>
            <person name="Flajnik M.F."/>
            <person name="Houston D.W."/>
            <person name="Shendure J."/>
            <person name="DuPasquier L."/>
            <person name="Vize P.D."/>
            <person name="Zorn A.M."/>
            <person name="Ito M."/>
            <person name="Marcotte E.M."/>
            <person name="Wallingford J.B."/>
            <person name="Ito Y."/>
            <person name="Asashima M."/>
            <person name="Ueno N."/>
            <person name="Matsuda Y."/>
            <person name="Veenstra G.J."/>
            <person name="Fujiyama A."/>
            <person name="Harland R.M."/>
            <person name="Taira M."/>
            <person name="Rokhsar D.S."/>
        </authorList>
    </citation>
    <scope>NUCLEOTIDE SEQUENCE [LARGE SCALE GENOMIC DNA]</scope>
    <source>
        <strain evidence="2">J</strain>
    </source>
</reference>
<evidence type="ECO:0000313" key="1">
    <source>
        <dbReference type="EMBL" id="OCT91454.1"/>
    </source>
</evidence>
<evidence type="ECO:0008006" key="3">
    <source>
        <dbReference type="Google" id="ProtNLM"/>
    </source>
</evidence>
<accession>A0A974DGF0</accession>
<proteinExistence type="predicted"/>
<name>A0A974DGF0_XENLA</name>
<dbReference type="AlphaFoldDB" id="A0A974DGF0"/>
<evidence type="ECO:0000313" key="2">
    <source>
        <dbReference type="Proteomes" id="UP000694892"/>
    </source>
</evidence>
<gene>
    <name evidence="1" type="ORF">XELAEV_18014508mg</name>
</gene>
<sequence>MNYILYTLIITSNTKYSHTRRIHNTLVAQLSIYMLKCPCGKAYVGKTKRQMKMHIEKHKRSIDNCDLDRMKYVFLVSIHFKNHGHNSSLLRWLVLQIVKFLWQGGNLDRLLLQQEFFWILRLNTGPNGTK</sequence>
<dbReference type="EMBL" id="CM004469">
    <property type="protein sequence ID" value="OCT91454.1"/>
    <property type="molecule type" value="Genomic_DNA"/>
</dbReference>
<dbReference type="Proteomes" id="UP000694892">
    <property type="component" value="Chromosome 2S"/>
</dbReference>